<feature type="region of interest" description="Disordered" evidence="1">
    <location>
        <begin position="1"/>
        <end position="57"/>
    </location>
</feature>
<gene>
    <name evidence="2" type="ORF">PGLA2088_LOCUS22643</name>
</gene>
<comment type="caution">
    <text evidence="2">The sequence shown here is derived from an EMBL/GenBank/DDBJ whole genome shotgun (WGS) entry which is preliminary data.</text>
</comment>
<protein>
    <submittedName>
        <fullName evidence="2">Uncharacterized protein</fullName>
    </submittedName>
</protein>
<evidence type="ECO:0000313" key="3">
    <source>
        <dbReference type="Proteomes" id="UP000626109"/>
    </source>
</evidence>
<sequence>MSFCKASRDQYHLTGSDDPSAPDYVKPQMPPPARSQRDAARAAREMAQGGGYGKLSLPKVPLKIEKPRYRTSTIARDMFSVNGAFPAAEPGDRSMADHPLMRFERLGSLKPTGRFRGDDGELAKITSTPYNSEESMQERRVAVRCGKAAQETNSGIGSSIIGGQNTD</sequence>
<organism evidence="2 3">
    <name type="scientific">Polarella glacialis</name>
    <name type="common">Dinoflagellate</name>
    <dbReference type="NCBI Taxonomy" id="89957"/>
    <lineage>
        <taxon>Eukaryota</taxon>
        <taxon>Sar</taxon>
        <taxon>Alveolata</taxon>
        <taxon>Dinophyceae</taxon>
        <taxon>Suessiales</taxon>
        <taxon>Suessiaceae</taxon>
        <taxon>Polarella</taxon>
    </lineage>
</organism>
<evidence type="ECO:0000256" key="1">
    <source>
        <dbReference type="SAM" id="MobiDB-lite"/>
    </source>
</evidence>
<feature type="region of interest" description="Disordered" evidence="1">
    <location>
        <begin position="109"/>
        <end position="137"/>
    </location>
</feature>
<proteinExistence type="predicted"/>
<dbReference type="AlphaFoldDB" id="A0A813JRQ0"/>
<name>A0A813JRQ0_POLGL</name>
<feature type="compositionally biased region" description="Polar residues" evidence="1">
    <location>
        <begin position="125"/>
        <end position="134"/>
    </location>
</feature>
<accession>A0A813JRQ0</accession>
<dbReference type="Proteomes" id="UP000626109">
    <property type="component" value="Unassembled WGS sequence"/>
</dbReference>
<feature type="compositionally biased region" description="Basic and acidic residues" evidence="1">
    <location>
        <begin position="1"/>
        <end position="11"/>
    </location>
</feature>
<feature type="compositionally biased region" description="Basic and acidic residues" evidence="1">
    <location>
        <begin position="35"/>
        <end position="44"/>
    </location>
</feature>
<dbReference type="EMBL" id="CAJNNW010025999">
    <property type="protein sequence ID" value="CAE8681852.1"/>
    <property type="molecule type" value="Genomic_DNA"/>
</dbReference>
<reference evidence="2" key="1">
    <citation type="submission" date="2021-02" db="EMBL/GenBank/DDBJ databases">
        <authorList>
            <person name="Dougan E. K."/>
            <person name="Rhodes N."/>
            <person name="Thang M."/>
            <person name="Chan C."/>
        </authorList>
    </citation>
    <scope>NUCLEOTIDE SEQUENCE</scope>
</reference>
<evidence type="ECO:0000313" key="2">
    <source>
        <dbReference type="EMBL" id="CAE8681852.1"/>
    </source>
</evidence>